<evidence type="ECO:0000313" key="1">
    <source>
        <dbReference type="EMBL" id="KAH3694835.1"/>
    </source>
</evidence>
<organism evidence="1 2">
    <name type="scientific">Dreissena polymorpha</name>
    <name type="common">Zebra mussel</name>
    <name type="synonym">Mytilus polymorpha</name>
    <dbReference type="NCBI Taxonomy" id="45954"/>
    <lineage>
        <taxon>Eukaryota</taxon>
        <taxon>Metazoa</taxon>
        <taxon>Spiralia</taxon>
        <taxon>Lophotrochozoa</taxon>
        <taxon>Mollusca</taxon>
        <taxon>Bivalvia</taxon>
        <taxon>Autobranchia</taxon>
        <taxon>Heteroconchia</taxon>
        <taxon>Euheterodonta</taxon>
        <taxon>Imparidentia</taxon>
        <taxon>Neoheterodontei</taxon>
        <taxon>Myida</taxon>
        <taxon>Dreissenoidea</taxon>
        <taxon>Dreissenidae</taxon>
        <taxon>Dreissena</taxon>
    </lineage>
</organism>
<name>A0A9D3Y7B6_DREPO</name>
<proteinExistence type="predicted"/>
<protein>
    <submittedName>
        <fullName evidence="1">Uncharacterized protein</fullName>
    </submittedName>
</protein>
<keyword evidence="2" id="KW-1185">Reference proteome</keyword>
<evidence type="ECO:0000313" key="2">
    <source>
        <dbReference type="Proteomes" id="UP000828390"/>
    </source>
</evidence>
<gene>
    <name evidence="1" type="ORF">DPMN_082276</name>
</gene>
<reference evidence="1" key="1">
    <citation type="journal article" date="2019" name="bioRxiv">
        <title>The Genome of the Zebra Mussel, Dreissena polymorpha: A Resource for Invasive Species Research.</title>
        <authorList>
            <person name="McCartney M.A."/>
            <person name="Auch B."/>
            <person name="Kono T."/>
            <person name="Mallez S."/>
            <person name="Zhang Y."/>
            <person name="Obille A."/>
            <person name="Becker A."/>
            <person name="Abrahante J.E."/>
            <person name="Garbe J."/>
            <person name="Badalamenti J.P."/>
            <person name="Herman A."/>
            <person name="Mangelson H."/>
            <person name="Liachko I."/>
            <person name="Sullivan S."/>
            <person name="Sone E.D."/>
            <person name="Koren S."/>
            <person name="Silverstein K.A.T."/>
            <person name="Beckman K.B."/>
            <person name="Gohl D.M."/>
        </authorList>
    </citation>
    <scope>NUCLEOTIDE SEQUENCE</scope>
    <source>
        <strain evidence="1">Duluth1</strain>
        <tissue evidence="1">Whole animal</tissue>
    </source>
</reference>
<dbReference type="Proteomes" id="UP000828390">
    <property type="component" value="Unassembled WGS sequence"/>
</dbReference>
<accession>A0A9D3Y7B6</accession>
<dbReference type="EMBL" id="JAIWYP010000016">
    <property type="protein sequence ID" value="KAH3694835.1"/>
    <property type="molecule type" value="Genomic_DNA"/>
</dbReference>
<comment type="caution">
    <text evidence="1">The sequence shown here is derived from an EMBL/GenBank/DDBJ whole genome shotgun (WGS) entry which is preliminary data.</text>
</comment>
<sequence length="82" mass="9767">MVLCDNRREFRKLKYKSLHYRANYQKANKEVRKKTKDAMEEWIKEQCIIIDKVMIAGSGKEADSTIKTHEDQSAQAQCYIRR</sequence>
<dbReference type="AlphaFoldDB" id="A0A9D3Y7B6"/>
<reference evidence="1" key="2">
    <citation type="submission" date="2020-11" db="EMBL/GenBank/DDBJ databases">
        <authorList>
            <person name="McCartney M.A."/>
            <person name="Auch B."/>
            <person name="Kono T."/>
            <person name="Mallez S."/>
            <person name="Becker A."/>
            <person name="Gohl D.M."/>
            <person name="Silverstein K.A.T."/>
            <person name="Koren S."/>
            <person name="Bechman K.B."/>
            <person name="Herman A."/>
            <person name="Abrahante J.E."/>
            <person name="Garbe J."/>
        </authorList>
    </citation>
    <scope>NUCLEOTIDE SEQUENCE</scope>
    <source>
        <strain evidence="1">Duluth1</strain>
        <tissue evidence="1">Whole animal</tissue>
    </source>
</reference>